<feature type="region of interest" description="Disordered" evidence="2">
    <location>
        <begin position="240"/>
        <end position="259"/>
    </location>
</feature>
<keyword evidence="6" id="KW-1185">Reference proteome</keyword>
<organism evidence="5 6">
    <name type="scientific">Diplodia seriata</name>
    <dbReference type="NCBI Taxonomy" id="420778"/>
    <lineage>
        <taxon>Eukaryota</taxon>
        <taxon>Fungi</taxon>
        <taxon>Dikarya</taxon>
        <taxon>Ascomycota</taxon>
        <taxon>Pezizomycotina</taxon>
        <taxon>Dothideomycetes</taxon>
        <taxon>Dothideomycetes incertae sedis</taxon>
        <taxon>Botryosphaeriales</taxon>
        <taxon>Botryosphaeriaceae</taxon>
        <taxon>Diplodia</taxon>
    </lineage>
</organism>
<evidence type="ECO:0000256" key="3">
    <source>
        <dbReference type="SAM" id="SignalP"/>
    </source>
</evidence>
<keyword evidence="3" id="KW-0732">Signal</keyword>
<evidence type="ECO:0000313" key="6">
    <source>
        <dbReference type="Proteomes" id="UP001430584"/>
    </source>
</evidence>
<dbReference type="InterPro" id="IPR044861">
    <property type="entry name" value="IPNS-like_FE2OG_OXY"/>
</dbReference>
<dbReference type="InterPro" id="IPR005123">
    <property type="entry name" value="Oxoglu/Fe-dep_dioxygenase_dom"/>
</dbReference>
<feature type="signal peptide" evidence="3">
    <location>
        <begin position="1"/>
        <end position="20"/>
    </location>
</feature>
<feature type="chain" id="PRO_5047049398" description="Fe2OG dioxygenase domain-containing protein" evidence="3">
    <location>
        <begin position="21"/>
        <end position="504"/>
    </location>
</feature>
<evidence type="ECO:0000256" key="1">
    <source>
        <dbReference type="ARBA" id="ARBA00008056"/>
    </source>
</evidence>
<dbReference type="Proteomes" id="UP001430584">
    <property type="component" value="Unassembled WGS sequence"/>
</dbReference>
<sequence>MKIDLTFFILLVALVGLVSADWSGHIVNQCDFDVWAKTTRQADFDGAGLDSPMVKVPAGGGTYDAAFMPIYGNGEGAPDAADHAHGVTIKLQREEDPSFSTGHVYQLEYTPYFYQDPDVHWLSADLSVVDGSPFRDVARRAEILVNGELLDPSDCNSLNDGAGSTLSCEPSPDPCLYEWQPGHARSYDDPEACVSGFFYLTNHGIPGEVLNRTFETMKEFFALDHDTKMDAHVQKNPAIRGYEPPLETRNDPRTKGDSKEAFTMGDCVIEPEQDYKGRVGDDPPPYIKMPQNIWPKDAPFLREGLYNYYSHVFPLAMKLVRIFALAFGLEEAALDGIFKFPITGMRALHYPPMPKEECGTIGLGAHTDFSWLTMVLQDSVPALEILNKHGQWVQAAPKPNSFVCNVGQYLERQTNGRFVATVHRVRNQTGERRYSLPFFLTPDPDANIHALDSFIAAGEKPQYEPFNVGDLYIRRVLPARHRHPTSVKYRDVPESEWKYELLYG</sequence>
<gene>
    <name evidence="5" type="ORF">SLS55_008074</name>
</gene>
<feature type="domain" description="Fe2OG dioxygenase" evidence="4">
    <location>
        <begin position="341"/>
        <end position="442"/>
    </location>
</feature>
<dbReference type="Pfam" id="PF03171">
    <property type="entry name" value="2OG-FeII_Oxy"/>
    <property type="match status" value="1"/>
</dbReference>
<dbReference type="RefSeq" id="XP_066630293.1">
    <property type="nucleotide sequence ID" value="XM_066779489.1"/>
</dbReference>
<feature type="compositionally biased region" description="Basic and acidic residues" evidence="2">
    <location>
        <begin position="246"/>
        <end position="259"/>
    </location>
</feature>
<evidence type="ECO:0000259" key="4">
    <source>
        <dbReference type="PROSITE" id="PS51471"/>
    </source>
</evidence>
<dbReference type="PROSITE" id="PS51471">
    <property type="entry name" value="FE2OG_OXY"/>
    <property type="match status" value="1"/>
</dbReference>
<protein>
    <recommendedName>
        <fullName evidence="4">Fe2OG dioxygenase domain-containing protein</fullName>
    </recommendedName>
</protein>
<dbReference type="InterPro" id="IPR050231">
    <property type="entry name" value="Iron_ascorbate_oxido_reductase"/>
</dbReference>
<accession>A0ABR3C9F3</accession>
<evidence type="ECO:0000313" key="5">
    <source>
        <dbReference type="EMBL" id="KAL0257264.1"/>
    </source>
</evidence>
<dbReference type="InterPro" id="IPR027443">
    <property type="entry name" value="IPNS-like_sf"/>
</dbReference>
<dbReference type="SUPFAM" id="SSF51197">
    <property type="entry name" value="Clavaminate synthase-like"/>
    <property type="match status" value="1"/>
</dbReference>
<evidence type="ECO:0000256" key="2">
    <source>
        <dbReference type="SAM" id="MobiDB-lite"/>
    </source>
</evidence>
<reference evidence="5 6" key="1">
    <citation type="submission" date="2024-02" db="EMBL/GenBank/DDBJ databases">
        <title>De novo assembly and annotation of 12 fungi associated with fruit tree decline syndrome in Ontario, Canada.</title>
        <authorList>
            <person name="Sulman M."/>
            <person name="Ellouze W."/>
            <person name="Ilyukhin E."/>
        </authorList>
    </citation>
    <scope>NUCLEOTIDE SEQUENCE [LARGE SCALE GENOMIC DNA]</scope>
    <source>
        <strain evidence="5 6">FDS-637</strain>
    </source>
</reference>
<dbReference type="Pfam" id="PF14226">
    <property type="entry name" value="DIOX_N"/>
    <property type="match status" value="1"/>
</dbReference>
<dbReference type="Gene3D" id="2.60.120.330">
    <property type="entry name" value="B-lactam Antibiotic, Isopenicillin N Synthase, Chain"/>
    <property type="match status" value="1"/>
</dbReference>
<proteinExistence type="inferred from homology"/>
<name>A0ABR3C9F3_9PEZI</name>
<dbReference type="InterPro" id="IPR026992">
    <property type="entry name" value="DIOX_N"/>
</dbReference>
<dbReference type="GeneID" id="92012159"/>
<dbReference type="EMBL" id="JAJVCZ030000008">
    <property type="protein sequence ID" value="KAL0257264.1"/>
    <property type="molecule type" value="Genomic_DNA"/>
</dbReference>
<dbReference type="PANTHER" id="PTHR47990">
    <property type="entry name" value="2-OXOGLUTARATE (2OG) AND FE(II)-DEPENDENT OXYGENASE SUPERFAMILY PROTEIN-RELATED"/>
    <property type="match status" value="1"/>
</dbReference>
<comment type="caution">
    <text evidence="5">The sequence shown here is derived from an EMBL/GenBank/DDBJ whole genome shotgun (WGS) entry which is preliminary data.</text>
</comment>
<comment type="similarity">
    <text evidence="1">Belongs to the iron/ascorbate-dependent oxidoreductase family.</text>
</comment>
<dbReference type="PRINTS" id="PR00682">
    <property type="entry name" value="IPNSYNTHASE"/>
</dbReference>